<evidence type="ECO:0000313" key="1">
    <source>
        <dbReference type="EMBL" id="KAK3721926.1"/>
    </source>
</evidence>
<sequence length="246" mass="26448">MSLPQGTVHSATNFSADESHTDNDAQQRVVATSAEAIPPQPQPGPETEGVEATEDIVQASGIHPAQDSSAGPSNTTQGVPAPPLVPQMNPRSRRTRRGRRSGARASSPPGYTPAAAQGPQAPPVPYYPPEASTSLTPSPESSPEPEVDRSLKIFIAMLNYCTDGLQGYQLQAVGAFFSFAEAELMVTRLIRSPDFHRRATILKWRLGSRRDSLDGGHKVLIQGDLADQERVIIAYILETRLCDVQG</sequence>
<protein>
    <submittedName>
        <fullName evidence="1">Uncharacterized protein</fullName>
    </submittedName>
</protein>
<reference evidence="1" key="1">
    <citation type="submission" date="2023-07" db="EMBL/GenBank/DDBJ databases">
        <title>Black Yeasts Isolated from many extreme environments.</title>
        <authorList>
            <person name="Coleine C."/>
            <person name="Stajich J.E."/>
            <person name="Selbmann L."/>
        </authorList>
    </citation>
    <scope>NUCLEOTIDE SEQUENCE</scope>
    <source>
        <strain evidence="1">CCFEE 5714</strain>
    </source>
</reference>
<name>A0ACC3NS32_9PEZI</name>
<dbReference type="Proteomes" id="UP001281147">
    <property type="component" value="Unassembled WGS sequence"/>
</dbReference>
<organism evidence="1 2">
    <name type="scientific">Vermiconidia calcicola</name>
    <dbReference type="NCBI Taxonomy" id="1690605"/>
    <lineage>
        <taxon>Eukaryota</taxon>
        <taxon>Fungi</taxon>
        <taxon>Dikarya</taxon>
        <taxon>Ascomycota</taxon>
        <taxon>Pezizomycotina</taxon>
        <taxon>Dothideomycetes</taxon>
        <taxon>Dothideomycetidae</taxon>
        <taxon>Mycosphaerellales</taxon>
        <taxon>Extremaceae</taxon>
        <taxon>Vermiconidia</taxon>
    </lineage>
</organism>
<comment type="caution">
    <text evidence="1">The sequence shown here is derived from an EMBL/GenBank/DDBJ whole genome shotgun (WGS) entry which is preliminary data.</text>
</comment>
<proteinExistence type="predicted"/>
<dbReference type="EMBL" id="JAUTXU010000015">
    <property type="protein sequence ID" value="KAK3721926.1"/>
    <property type="molecule type" value="Genomic_DNA"/>
</dbReference>
<gene>
    <name evidence="1" type="ORF">LTR37_002742</name>
</gene>
<evidence type="ECO:0000313" key="2">
    <source>
        <dbReference type="Proteomes" id="UP001281147"/>
    </source>
</evidence>
<accession>A0ACC3NS32</accession>
<keyword evidence="2" id="KW-1185">Reference proteome</keyword>